<feature type="domain" description="Peptidase M1 membrane alanine aminopeptidase" evidence="14">
    <location>
        <begin position="318"/>
        <end position="455"/>
    </location>
</feature>
<dbReference type="Gene3D" id="2.60.40.1730">
    <property type="entry name" value="tricorn interacting facor f3 domain"/>
    <property type="match status" value="1"/>
</dbReference>
<keyword evidence="8" id="KW-0378">Hydrolase</keyword>
<dbReference type="PANTHER" id="PTHR11533:SF297">
    <property type="entry name" value="AMINOPEPTIDASE N"/>
    <property type="match status" value="1"/>
</dbReference>
<evidence type="ECO:0000256" key="5">
    <source>
        <dbReference type="ARBA" id="ARBA00015611"/>
    </source>
</evidence>
<sequence>MNLPLLRRAVLLGITAALPAAACTGPGAAEHRDVAGRQGLGDPVFPRLGNGGYDVRHYRLRLAYDPHSGRLDASAVITAEARRTLRTFGLDLSGLTVRRVTVNGAAARIRRVGDKLTVRPARPAAAGREFTTRVEYRGKPRAMTDPDGSTEGWVRTDDGALVVGQPAGAMTWYPVNNHPADKASYDFRITVPQGYSAVANGELRDRRTARGRTTFHWRSAEPVASYLVTSTIGRFRLRESRTPGGVRLYTAVDPREAAASRDALDGLGGIVDWGTRMFGPYPFSSAGAIVDRGPRSIDYALETQTKPVFPGPPDRLTLVHEVAHQWFGNSVTPRTWRDLWLNEGFATYAGWLWSEQHGGPDAQQAFDDAYAGRGDGFWNHPPGRPRPTTVFGDPVYERSAMLLQQLRRAVGDTAFFRILKGWPARYRHRNAATADFVAYCERVTGKELSELFDVWLYAEQRPAVR</sequence>
<accession>A0ABT0XDB4</accession>
<keyword evidence="17" id="KW-1185">Reference proteome</keyword>
<evidence type="ECO:0000256" key="12">
    <source>
        <dbReference type="ARBA" id="ARBA00031533"/>
    </source>
</evidence>
<evidence type="ECO:0000259" key="14">
    <source>
        <dbReference type="Pfam" id="PF01433"/>
    </source>
</evidence>
<keyword evidence="9" id="KW-0862">Zinc</keyword>
<gene>
    <name evidence="16" type="ORF">M1E25_24125</name>
</gene>
<reference evidence="16" key="1">
    <citation type="journal article" date="2023" name="Int. J. Syst. Evol. Microbiol.">
        <title>Streptomyces meridianus sp. nov. isolated from brackish water of the Tagus estuary in Alcochete, Portugal.</title>
        <authorList>
            <person name="Santos J.D.N."/>
            <person name="Klimek D."/>
            <person name="Calusinska M."/>
            <person name="Lobo Da Cunha A."/>
            <person name="Catita J."/>
            <person name="Goncalves H."/>
            <person name="Gonzalez I."/>
            <person name="Reyes F."/>
            <person name="Lage O.M."/>
        </authorList>
    </citation>
    <scope>NUCLEOTIDE SEQUENCE</scope>
    <source>
        <strain evidence="16">MTZ3.1</strain>
    </source>
</reference>
<dbReference type="InterPro" id="IPR014782">
    <property type="entry name" value="Peptidase_M1_dom"/>
</dbReference>
<comment type="caution">
    <text evidence="16">The sequence shown here is derived from an EMBL/GenBank/DDBJ whole genome shotgun (WGS) entry which is preliminary data.</text>
</comment>
<evidence type="ECO:0000256" key="9">
    <source>
        <dbReference type="ARBA" id="ARBA00022833"/>
    </source>
</evidence>
<dbReference type="EC" id="3.4.11.2" evidence="4"/>
<dbReference type="InterPro" id="IPR001930">
    <property type="entry name" value="Peptidase_M1"/>
</dbReference>
<dbReference type="Gene3D" id="1.10.390.10">
    <property type="entry name" value="Neutral Protease Domain 2"/>
    <property type="match status" value="1"/>
</dbReference>
<evidence type="ECO:0000256" key="10">
    <source>
        <dbReference type="ARBA" id="ARBA00023049"/>
    </source>
</evidence>
<evidence type="ECO:0000256" key="13">
    <source>
        <dbReference type="SAM" id="SignalP"/>
    </source>
</evidence>
<dbReference type="PRINTS" id="PR00756">
    <property type="entry name" value="ALADIPTASE"/>
</dbReference>
<protein>
    <recommendedName>
        <fullName evidence="5">Aminopeptidase N</fullName>
        <ecNumber evidence="4">3.4.11.2</ecNumber>
    </recommendedName>
    <alternativeName>
        <fullName evidence="11">Alanine aminopeptidase</fullName>
    </alternativeName>
    <alternativeName>
        <fullName evidence="12">Lysyl aminopeptidase</fullName>
    </alternativeName>
</protein>
<feature type="domain" description="Aminopeptidase N-like N-terminal" evidence="15">
    <location>
        <begin position="57"/>
        <end position="227"/>
    </location>
</feature>
<evidence type="ECO:0000313" key="17">
    <source>
        <dbReference type="Proteomes" id="UP001167160"/>
    </source>
</evidence>
<keyword evidence="10" id="KW-0482">Metalloprotease</keyword>
<dbReference type="CDD" id="cd09603">
    <property type="entry name" value="M1_APN_like"/>
    <property type="match status" value="1"/>
</dbReference>
<evidence type="ECO:0000259" key="15">
    <source>
        <dbReference type="Pfam" id="PF17900"/>
    </source>
</evidence>
<dbReference type="InterPro" id="IPR045357">
    <property type="entry name" value="Aminopeptidase_N-like_N"/>
</dbReference>
<proteinExistence type="inferred from homology"/>
<evidence type="ECO:0000256" key="1">
    <source>
        <dbReference type="ARBA" id="ARBA00000098"/>
    </source>
</evidence>
<organism evidence="16 17">
    <name type="scientific">Streptomyces meridianus</name>
    <dbReference type="NCBI Taxonomy" id="2938945"/>
    <lineage>
        <taxon>Bacteria</taxon>
        <taxon>Bacillati</taxon>
        <taxon>Actinomycetota</taxon>
        <taxon>Actinomycetes</taxon>
        <taxon>Kitasatosporales</taxon>
        <taxon>Streptomycetaceae</taxon>
        <taxon>Streptomyces</taxon>
    </lineage>
</organism>
<evidence type="ECO:0000313" key="16">
    <source>
        <dbReference type="EMBL" id="MCM2580385.1"/>
    </source>
</evidence>
<dbReference type="Proteomes" id="UP001167160">
    <property type="component" value="Unassembled WGS sequence"/>
</dbReference>
<dbReference type="EMBL" id="JAMQGM010000061">
    <property type="protein sequence ID" value="MCM2580385.1"/>
    <property type="molecule type" value="Genomic_DNA"/>
</dbReference>
<evidence type="ECO:0000256" key="2">
    <source>
        <dbReference type="ARBA" id="ARBA00001947"/>
    </source>
</evidence>
<comment type="similarity">
    <text evidence="3">Belongs to the peptidase M1 family.</text>
</comment>
<evidence type="ECO:0000256" key="7">
    <source>
        <dbReference type="ARBA" id="ARBA00022723"/>
    </source>
</evidence>
<dbReference type="RefSeq" id="WP_251419164.1">
    <property type="nucleotide sequence ID" value="NZ_JAMQGM010000061.1"/>
</dbReference>
<dbReference type="SUPFAM" id="SSF55486">
    <property type="entry name" value="Metalloproteases ('zincins'), catalytic domain"/>
    <property type="match status" value="1"/>
</dbReference>
<dbReference type="SUPFAM" id="SSF63737">
    <property type="entry name" value="Leukotriene A4 hydrolase N-terminal domain"/>
    <property type="match status" value="1"/>
</dbReference>
<evidence type="ECO:0000256" key="3">
    <source>
        <dbReference type="ARBA" id="ARBA00010136"/>
    </source>
</evidence>
<dbReference type="PANTHER" id="PTHR11533">
    <property type="entry name" value="PROTEASE M1 ZINC METALLOPROTEASE"/>
    <property type="match status" value="1"/>
</dbReference>
<evidence type="ECO:0000256" key="4">
    <source>
        <dbReference type="ARBA" id="ARBA00012564"/>
    </source>
</evidence>
<evidence type="ECO:0000256" key="11">
    <source>
        <dbReference type="ARBA" id="ARBA00029811"/>
    </source>
</evidence>
<comment type="cofactor">
    <cofactor evidence="2">
        <name>Zn(2+)</name>
        <dbReference type="ChEBI" id="CHEBI:29105"/>
    </cofactor>
</comment>
<evidence type="ECO:0000256" key="8">
    <source>
        <dbReference type="ARBA" id="ARBA00022801"/>
    </source>
</evidence>
<dbReference type="Pfam" id="PF17900">
    <property type="entry name" value="Peptidase_M1_N"/>
    <property type="match status" value="1"/>
</dbReference>
<name>A0ABT0XDB4_9ACTN</name>
<evidence type="ECO:0000256" key="6">
    <source>
        <dbReference type="ARBA" id="ARBA00022670"/>
    </source>
</evidence>
<keyword evidence="13" id="KW-0732">Signal</keyword>
<dbReference type="InterPro" id="IPR042097">
    <property type="entry name" value="Aminopeptidase_N-like_N_sf"/>
</dbReference>
<keyword evidence="6" id="KW-0645">Protease</keyword>
<keyword evidence="7" id="KW-0479">Metal-binding</keyword>
<dbReference type="Pfam" id="PF01433">
    <property type="entry name" value="Peptidase_M1"/>
    <property type="match status" value="1"/>
</dbReference>
<dbReference type="InterPro" id="IPR027268">
    <property type="entry name" value="Peptidase_M4/M1_CTD_sf"/>
</dbReference>
<comment type="catalytic activity">
    <reaction evidence="1">
        <text>Release of an N-terminal amino acid, Xaa-|-Yaa- from a peptide, amide or arylamide. Xaa is preferably Ala, but may be most amino acids including Pro (slow action). When a terminal hydrophobic residue is followed by a prolyl residue, the two may be released as an intact Xaa-Pro dipeptide.</text>
        <dbReference type="EC" id="3.4.11.2"/>
    </reaction>
</comment>
<feature type="chain" id="PRO_5046668525" description="Aminopeptidase N" evidence="13">
    <location>
        <begin position="23"/>
        <end position="465"/>
    </location>
</feature>
<feature type="signal peptide" evidence="13">
    <location>
        <begin position="1"/>
        <end position="22"/>
    </location>
</feature>
<dbReference type="InterPro" id="IPR050344">
    <property type="entry name" value="Peptidase_M1_aminopeptidases"/>
</dbReference>